<dbReference type="EMBL" id="KZ302055">
    <property type="protein sequence ID" value="PFH48649.1"/>
    <property type="molecule type" value="Genomic_DNA"/>
</dbReference>
<feature type="transmembrane region" description="Helical" evidence="1">
    <location>
        <begin position="38"/>
        <end position="64"/>
    </location>
</feature>
<name>A0A2A9NDE3_9AGAR</name>
<dbReference type="AlphaFoldDB" id="A0A2A9NDE3"/>
<proteinExistence type="predicted"/>
<keyword evidence="1" id="KW-0812">Transmembrane</keyword>
<feature type="transmembrane region" description="Helical" evidence="1">
    <location>
        <begin position="76"/>
        <end position="95"/>
    </location>
</feature>
<sequence length="140" mass="16297">FVQSLFCGFYITTFIQCVRWLAFSNDGWTLRDNTNRPLLAITCCIFVLTITNLFLFCAIAISFLNQQDHRTGLFKLILAPIETLTIVLADSILIYRCWVVNSRRWRIIVLPITLWLSYICFSVLFIYSAAPHMLHPEYPP</sequence>
<protein>
    <submittedName>
        <fullName evidence="2">Uncharacterized protein</fullName>
    </submittedName>
</protein>
<accession>A0A2A9NDE3</accession>
<keyword evidence="1" id="KW-0472">Membrane</keyword>
<feature type="transmembrane region" description="Helical" evidence="1">
    <location>
        <begin position="107"/>
        <end position="130"/>
    </location>
</feature>
<feature type="non-terminal residue" evidence="2">
    <location>
        <position position="140"/>
    </location>
</feature>
<evidence type="ECO:0000313" key="3">
    <source>
        <dbReference type="Proteomes" id="UP000242287"/>
    </source>
</evidence>
<feature type="non-terminal residue" evidence="2">
    <location>
        <position position="1"/>
    </location>
</feature>
<dbReference type="Proteomes" id="UP000242287">
    <property type="component" value="Unassembled WGS sequence"/>
</dbReference>
<dbReference type="OrthoDB" id="3070407at2759"/>
<organism evidence="2 3">
    <name type="scientific">Amanita thiersii Skay4041</name>
    <dbReference type="NCBI Taxonomy" id="703135"/>
    <lineage>
        <taxon>Eukaryota</taxon>
        <taxon>Fungi</taxon>
        <taxon>Dikarya</taxon>
        <taxon>Basidiomycota</taxon>
        <taxon>Agaricomycotina</taxon>
        <taxon>Agaricomycetes</taxon>
        <taxon>Agaricomycetidae</taxon>
        <taxon>Agaricales</taxon>
        <taxon>Pluteineae</taxon>
        <taxon>Amanitaceae</taxon>
        <taxon>Amanita</taxon>
    </lineage>
</organism>
<keyword evidence="3" id="KW-1185">Reference proteome</keyword>
<gene>
    <name evidence="2" type="ORF">AMATHDRAFT_127121</name>
</gene>
<reference evidence="2 3" key="1">
    <citation type="submission" date="2014-02" db="EMBL/GenBank/DDBJ databases">
        <title>Transposable element dynamics among asymbiotic and ectomycorrhizal Amanita fungi.</title>
        <authorList>
            <consortium name="DOE Joint Genome Institute"/>
            <person name="Hess J."/>
            <person name="Skrede I."/>
            <person name="Wolfe B."/>
            <person name="LaButti K."/>
            <person name="Ohm R.A."/>
            <person name="Grigoriev I.V."/>
            <person name="Pringle A."/>
        </authorList>
    </citation>
    <scope>NUCLEOTIDE SEQUENCE [LARGE SCALE GENOMIC DNA]</scope>
    <source>
        <strain evidence="2 3">SKay4041</strain>
    </source>
</reference>
<evidence type="ECO:0000313" key="2">
    <source>
        <dbReference type="EMBL" id="PFH48649.1"/>
    </source>
</evidence>
<keyword evidence="1" id="KW-1133">Transmembrane helix</keyword>
<evidence type="ECO:0000256" key="1">
    <source>
        <dbReference type="SAM" id="Phobius"/>
    </source>
</evidence>